<dbReference type="Pfam" id="PF11885">
    <property type="entry name" value="DUF3405"/>
    <property type="match status" value="1"/>
</dbReference>
<protein>
    <recommendedName>
        <fullName evidence="5">Glycosyl transferase CAP10 domain-containing protein</fullName>
    </recommendedName>
</protein>
<keyword evidence="2" id="KW-0812">Transmembrane</keyword>
<dbReference type="Proteomes" id="UP000054481">
    <property type="component" value="Unassembled WGS sequence"/>
</dbReference>
<dbReference type="PANTHER" id="PTHR36205:SF2">
    <property type="entry name" value="MAJOR FACILITATOR SUPERFAMILY TRANSPORTER"/>
    <property type="match status" value="1"/>
</dbReference>
<dbReference type="PANTHER" id="PTHR36205">
    <property type="entry name" value="CHROMOSOME 19, WHOLE GENOME SHOTGUN SEQUENCE"/>
    <property type="match status" value="1"/>
</dbReference>
<evidence type="ECO:0000313" key="3">
    <source>
        <dbReference type="EMBL" id="KJZ73997.1"/>
    </source>
</evidence>
<evidence type="ECO:0000256" key="1">
    <source>
        <dbReference type="SAM" id="MobiDB-lite"/>
    </source>
</evidence>
<dbReference type="InterPro" id="IPR021822">
    <property type="entry name" value="DUF3405"/>
</dbReference>
<name>A0A0F7ZZC8_9HYPO</name>
<evidence type="ECO:0000313" key="4">
    <source>
        <dbReference type="Proteomes" id="UP000054481"/>
    </source>
</evidence>
<reference evidence="3 4" key="1">
    <citation type="journal article" date="2014" name="Genome Biol. Evol.">
        <title>Comparative genomics and transcriptomics analyses reveal divergent lifestyle features of nematode endoparasitic fungus Hirsutella minnesotensis.</title>
        <authorList>
            <person name="Lai Y."/>
            <person name="Liu K."/>
            <person name="Zhang X."/>
            <person name="Zhang X."/>
            <person name="Li K."/>
            <person name="Wang N."/>
            <person name="Shu C."/>
            <person name="Wu Y."/>
            <person name="Wang C."/>
            <person name="Bushley K.E."/>
            <person name="Xiang M."/>
            <person name="Liu X."/>
        </authorList>
    </citation>
    <scope>NUCLEOTIDE SEQUENCE [LARGE SCALE GENOMIC DNA]</scope>
    <source>
        <strain evidence="3 4">3608</strain>
    </source>
</reference>
<organism evidence="3 4">
    <name type="scientific">Hirsutella minnesotensis 3608</name>
    <dbReference type="NCBI Taxonomy" id="1043627"/>
    <lineage>
        <taxon>Eukaryota</taxon>
        <taxon>Fungi</taxon>
        <taxon>Dikarya</taxon>
        <taxon>Ascomycota</taxon>
        <taxon>Pezizomycotina</taxon>
        <taxon>Sordariomycetes</taxon>
        <taxon>Hypocreomycetidae</taxon>
        <taxon>Hypocreales</taxon>
        <taxon>Ophiocordycipitaceae</taxon>
        <taxon>Hirsutella</taxon>
    </lineage>
</organism>
<evidence type="ECO:0008006" key="5">
    <source>
        <dbReference type="Google" id="ProtNLM"/>
    </source>
</evidence>
<keyword evidence="4" id="KW-1185">Reference proteome</keyword>
<keyword evidence="2" id="KW-0472">Membrane</keyword>
<dbReference type="EMBL" id="KQ030530">
    <property type="protein sequence ID" value="KJZ73997.1"/>
    <property type="molecule type" value="Genomic_DNA"/>
</dbReference>
<sequence>MGKWHSGAAPPVPPPPPAAAAVAVPPSLPADFLDENSPLQCRPSEARRTDDGQSLLDRETSSRLRCARRPATTTTTTATLSTTSKFRVAAATMIKTQHRHWLRPLRLRYLAIPALLWLLLGALFFCSRHPRPLPARLAAIVHAQRQRILAHGESPPRMASSAALPKLPRRIACYGPRRKLLSDSPDDALRYEDLHDVSYPVPFLGSHRALGLERTWMTADGRYGPYGYGQDDKNNRRSKVDWDKVDWGALQDDCFSRNARRFPGPDSSTHVRNETRFALKNQSFLATPTPSWNAYNATRRTALVIRTWSNYDYKPEDLWNIRSLIVEASLRTGAEYAVTLLVHVRDRARNIFESKENYDAAFRDANIPPEFQSMAVLWDDNLLESWYELVGEHRTMWAVNQPFQLFALHYPEFDHYWQIEIDQRFLGDAGKYLDAVSNFARNEPRKQALERATYAFNEDIYGTYQDLIGRVNVANKGKSRAWGPVRIPDVQPIGPDPPVARIEDDSFTWGVGEDADVVVTSFCADVLDTEWAFRDYIKGFKRGRKTPRWFCPPAVMRASRPLLLSIHQAQHDKGLNIPSEAVLPTWALWLGLKLSYPPQPAYMRPHEAQFEDLRDDWTRDPTRWLNTTVTPWFGNKTEHSPDGLSHGNPQSVADRGLTWWWTADYPRKIMDVWLAGDAKDPKMPGMLAARNGKVYVPNMAMHPVKT</sequence>
<feature type="compositionally biased region" description="Basic and acidic residues" evidence="1">
    <location>
        <begin position="44"/>
        <end position="62"/>
    </location>
</feature>
<feature type="region of interest" description="Disordered" evidence="1">
    <location>
        <begin position="1"/>
        <end position="63"/>
    </location>
</feature>
<dbReference type="AlphaFoldDB" id="A0A0F7ZZC8"/>
<proteinExistence type="predicted"/>
<gene>
    <name evidence="3" type="ORF">HIM_06665</name>
</gene>
<dbReference type="OrthoDB" id="3353407at2759"/>
<accession>A0A0F7ZZC8</accession>
<keyword evidence="2" id="KW-1133">Transmembrane helix</keyword>
<feature type="transmembrane region" description="Helical" evidence="2">
    <location>
        <begin position="107"/>
        <end position="125"/>
    </location>
</feature>
<evidence type="ECO:0000256" key="2">
    <source>
        <dbReference type="SAM" id="Phobius"/>
    </source>
</evidence>